<evidence type="ECO:0000259" key="2">
    <source>
        <dbReference type="PROSITE" id="PS50994"/>
    </source>
</evidence>
<proteinExistence type="predicted"/>
<dbReference type="WBParaSite" id="PSAMB.scaffold1224size34126.g12041.t1">
    <property type="protein sequence ID" value="PSAMB.scaffold1224size34126.g12041.t1"/>
    <property type="gene ID" value="PSAMB.scaffold1224size34126.g12041"/>
</dbReference>
<evidence type="ECO:0000313" key="4">
    <source>
        <dbReference type="WBParaSite" id="PSAMB.scaffold1224size34126.g12041.t1"/>
    </source>
</evidence>
<dbReference type="SUPFAM" id="SSF53098">
    <property type="entry name" value="Ribonuclease H-like"/>
    <property type="match status" value="1"/>
</dbReference>
<accession>A0A914USI7</accession>
<dbReference type="GO" id="GO:0015074">
    <property type="term" value="P:DNA integration"/>
    <property type="evidence" value="ECO:0007669"/>
    <property type="project" value="InterPro"/>
</dbReference>
<dbReference type="InterPro" id="IPR036397">
    <property type="entry name" value="RNaseH_sf"/>
</dbReference>
<organism evidence="3 4">
    <name type="scientific">Plectus sambesii</name>
    <dbReference type="NCBI Taxonomy" id="2011161"/>
    <lineage>
        <taxon>Eukaryota</taxon>
        <taxon>Metazoa</taxon>
        <taxon>Ecdysozoa</taxon>
        <taxon>Nematoda</taxon>
        <taxon>Chromadorea</taxon>
        <taxon>Plectida</taxon>
        <taxon>Plectina</taxon>
        <taxon>Plectoidea</taxon>
        <taxon>Plectidae</taxon>
        <taxon>Plectus</taxon>
    </lineage>
</organism>
<feature type="domain" description="Integrase catalytic" evidence="2">
    <location>
        <begin position="1"/>
        <end position="96"/>
    </location>
</feature>
<dbReference type="SUPFAM" id="SSF54001">
    <property type="entry name" value="Cysteine proteinases"/>
    <property type="match status" value="1"/>
</dbReference>
<dbReference type="InterPro" id="IPR050951">
    <property type="entry name" value="Retrovirus_Pol_polyprotein"/>
</dbReference>
<reference evidence="4" key="1">
    <citation type="submission" date="2022-11" db="UniProtKB">
        <authorList>
            <consortium name="WormBaseParasite"/>
        </authorList>
    </citation>
    <scope>IDENTIFICATION</scope>
</reference>
<feature type="region of interest" description="Disordered" evidence="1">
    <location>
        <begin position="249"/>
        <end position="282"/>
    </location>
</feature>
<sequence>MPKVLISDQGGKFCNKLLDGLCKANGIDHRMTAAYHPQSNGATERANQTIKKQLRKIAEDNCNTWPKYLNRVLFGLRTHVPRATKYSPFELVYGFKARFAVDNKLEEGSEQAGEDDDEEQRIMIYLASIDAHFDGIKHQRNIAHANIMIEQAKQKKAYDEKHTPCPFKKGDLVKLQRSRKGTRQGGKMLPNFISPLTVQRIKKSQTMILIDASGNKISTGKTDISRGRVLPWNEEAEDADRLTKRNLKAWSGEQGPEQAESSESSEEEGKLPQQEQPTSDKDDICEAVTIKLPNPNARFMFKPPSAHYFDAICKKLRIRAVEPIKYGKECKFFVRAPPKQTIDVAGDGNCGFQALSLATTGTEAFHAKLQKAVRSTLLQEHKEFGLFIGGADDSKLAVTNYLKESKMEQAGVWATGIELKAAAHLLGMQIWTYGPTYIGLPNGKMIPASQCVANLRLICHQGQVEK</sequence>
<keyword evidence="3" id="KW-1185">Reference proteome</keyword>
<dbReference type="Gene3D" id="3.30.420.10">
    <property type="entry name" value="Ribonuclease H-like superfamily/Ribonuclease H"/>
    <property type="match status" value="1"/>
</dbReference>
<dbReference type="PANTHER" id="PTHR37984">
    <property type="entry name" value="PROTEIN CBG26694"/>
    <property type="match status" value="1"/>
</dbReference>
<dbReference type="AlphaFoldDB" id="A0A914USI7"/>
<dbReference type="Gene3D" id="3.90.70.80">
    <property type="match status" value="1"/>
</dbReference>
<dbReference type="Proteomes" id="UP000887566">
    <property type="component" value="Unplaced"/>
</dbReference>
<dbReference type="GO" id="GO:0003676">
    <property type="term" value="F:nucleic acid binding"/>
    <property type="evidence" value="ECO:0007669"/>
    <property type="project" value="InterPro"/>
</dbReference>
<dbReference type="InterPro" id="IPR001584">
    <property type="entry name" value="Integrase_cat-core"/>
</dbReference>
<dbReference type="InterPro" id="IPR038765">
    <property type="entry name" value="Papain-like_cys_pep_sf"/>
</dbReference>
<dbReference type="InterPro" id="IPR003323">
    <property type="entry name" value="OTU_dom"/>
</dbReference>
<dbReference type="Pfam" id="PF02338">
    <property type="entry name" value="OTU"/>
    <property type="match status" value="1"/>
</dbReference>
<dbReference type="InterPro" id="IPR012337">
    <property type="entry name" value="RNaseH-like_sf"/>
</dbReference>
<evidence type="ECO:0000313" key="3">
    <source>
        <dbReference type="Proteomes" id="UP000887566"/>
    </source>
</evidence>
<feature type="compositionally biased region" description="Low complexity" evidence="1">
    <location>
        <begin position="251"/>
        <end position="262"/>
    </location>
</feature>
<name>A0A914USI7_9BILA</name>
<dbReference type="PANTHER" id="PTHR37984:SF5">
    <property type="entry name" value="PROTEIN NYNRIN-LIKE"/>
    <property type="match status" value="1"/>
</dbReference>
<protein>
    <submittedName>
        <fullName evidence="4">Integrase catalytic domain-containing protein</fullName>
    </submittedName>
</protein>
<evidence type="ECO:0000256" key="1">
    <source>
        <dbReference type="SAM" id="MobiDB-lite"/>
    </source>
</evidence>
<dbReference type="CDD" id="cd22755">
    <property type="entry name" value="OTU_CeDUB-like"/>
    <property type="match status" value="1"/>
</dbReference>
<dbReference type="PROSITE" id="PS50994">
    <property type="entry name" value="INTEGRASE"/>
    <property type="match status" value="1"/>
</dbReference>